<dbReference type="EMBL" id="CAJVCH010485476">
    <property type="protein sequence ID" value="CAG7820637.1"/>
    <property type="molecule type" value="Genomic_DNA"/>
</dbReference>
<dbReference type="PANTHER" id="PTHR23272:SF161">
    <property type="entry name" value="ZINC FINGER BED DOMAIN-CONTAINING PROTEIN RICESLEEPER 1-LIKE"/>
    <property type="match status" value="1"/>
</dbReference>
<dbReference type="Proteomes" id="UP000708208">
    <property type="component" value="Unassembled WGS sequence"/>
</dbReference>
<reference evidence="1" key="1">
    <citation type="submission" date="2021-06" db="EMBL/GenBank/DDBJ databases">
        <authorList>
            <person name="Hodson N. C."/>
            <person name="Mongue J. A."/>
            <person name="Jaron S. K."/>
        </authorList>
    </citation>
    <scope>NUCLEOTIDE SEQUENCE</scope>
</reference>
<accession>A0A8J2KVL7</accession>
<comment type="caution">
    <text evidence="1">The sequence shown here is derived from an EMBL/GenBank/DDBJ whole genome shotgun (WGS) entry which is preliminary data.</text>
</comment>
<dbReference type="PANTHER" id="PTHR23272">
    <property type="entry name" value="BED FINGER-RELATED"/>
    <property type="match status" value="1"/>
</dbReference>
<evidence type="ECO:0000313" key="1">
    <source>
        <dbReference type="EMBL" id="CAG7820637.1"/>
    </source>
</evidence>
<dbReference type="AlphaFoldDB" id="A0A8J2KVL7"/>
<proteinExistence type="predicted"/>
<sequence length="159" mass="18362">RKSPLLRAKFRDACKVHKMKAKIPILAVRTRWNSTYLMIVLIFEYRKPFEVVLRDSQVLRKYTLNKAEWELVQEIILFLKPFYDVTMQLSKSKIPSMALTASVYIALYKHLESFETGNCSADIVAAAEAACEKLNKYYPSSDGLVYIMGLLCDPRCKLQ</sequence>
<organism evidence="1 2">
    <name type="scientific">Allacma fusca</name>
    <dbReference type="NCBI Taxonomy" id="39272"/>
    <lineage>
        <taxon>Eukaryota</taxon>
        <taxon>Metazoa</taxon>
        <taxon>Ecdysozoa</taxon>
        <taxon>Arthropoda</taxon>
        <taxon>Hexapoda</taxon>
        <taxon>Collembola</taxon>
        <taxon>Symphypleona</taxon>
        <taxon>Sminthuridae</taxon>
        <taxon>Allacma</taxon>
    </lineage>
</organism>
<evidence type="ECO:0000313" key="2">
    <source>
        <dbReference type="Proteomes" id="UP000708208"/>
    </source>
</evidence>
<dbReference type="OrthoDB" id="1607513at2759"/>
<gene>
    <name evidence="1" type="ORF">AFUS01_LOCUS31021</name>
</gene>
<protein>
    <submittedName>
        <fullName evidence="1">Uncharacterized protein</fullName>
    </submittedName>
</protein>
<name>A0A8J2KVL7_9HEXA</name>
<feature type="non-terminal residue" evidence="1">
    <location>
        <position position="1"/>
    </location>
</feature>
<keyword evidence="2" id="KW-1185">Reference proteome</keyword>
<feature type="non-terminal residue" evidence="1">
    <location>
        <position position="159"/>
    </location>
</feature>